<gene>
    <name evidence="9" type="ORF">CLOTH_06910</name>
</gene>
<feature type="transmembrane region" description="Helical" evidence="7">
    <location>
        <begin position="174"/>
        <end position="194"/>
    </location>
</feature>
<evidence type="ECO:0000256" key="6">
    <source>
        <dbReference type="ARBA" id="ARBA00023136"/>
    </source>
</evidence>
<keyword evidence="3" id="KW-1003">Cell membrane</keyword>
<dbReference type="EMBL" id="MZGW01000002">
    <property type="protein sequence ID" value="OPJ56287.1"/>
    <property type="molecule type" value="Genomic_DNA"/>
</dbReference>
<feature type="transmembrane region" description="Helical" evidence="7">
    <location>
        <begin position="94"/>
        <end position="113"/>
    </location>
</feature>
<evidence type="ECO:0000256" key="2">
    <source>
        <dbReference type="ARBA" id="ARBA00007362"/>
    </source>
</evidence>
<reference evidence="9 10" key="1">
    <citation type="submission" date="2017-03" db="EMBL/GenBank/DDBJ databases">
        <title>Genome sequence of Clostridium thermoalcaliphilum DSM 7309.</title>
        <authorList>
            <person name="Poehlein A."/>
            <person name="Daniel R."/>
        </authorList>
    </citation>
    <scope>NUCLEOTIDE SEQUENCE [LARGE SCALE GENOMIC DNA]</scope>
    <source>
        <strain evidence="9 10">DSM 7309</strain>
    </source>
</reference>
<evidence type="ECO:0000259" key="8">
    <source>
        <dbReference type="Pfam" id="PF00892"/>
    </source>
</evidence>
<dbReference type="AlphaFoldDB" id="A0A1V4I9U9"/>
<dbReference type="RefSeq" id="WP_079411258.1">
    <property type="nucleotide sequence ID" value="NZ_MZGW01000002.1"/>
</dbReference>
<feature type="transmembrane region" description="Helical" evidence="7">
    <location>
        <begin position="262"/>
        <end position="280"/>
    </location>
</feature>
<feature type="transmembrane region" description="Helical" evidence="7">
    <location>
        <begin position="236"/>
        <end position="256"/>
    </location>
</feature>
<keyword evidence="6 7" id="KW-0472">Membrane</keyword>
<dbReference type="STRING" id="29349.CLOTH_06910"/>
<feature type="transmembrane region" description="Helical" evidence="7">
    <location>
        <begin position="67"/>
        <end position="88"/>
    </location>
</feature>
<keyword evidence="4 7" id="KW-0812">Transmembrane</keyword>
<comment type="similarity">
    <text evidence="2">Belongs to the EamA transporter family.</text>
</comment>
<dbReference type="InterPro" id="IPR051258">
    <property type="entry name" value="Diverse_Substrate_Transporter"/>
</dbReference>
<evidence type="ECO:0000256" key="3">
    <source>
        <dbReference type="ARBA" id="ARBA00022475"/>
    </source>
</evidence>
<dbReference type="PANTHER" id="PTHR42920:SF5">
    <property type="entry name" value="EAMA DOMAIN-CONTAINING PROTEIN"/>
    <property type="match status" value="1"/>
</dbReference>
<evidence type="ECO:0000256" key="7">
    <source>
        <dbReference type="SAM" id="Phobius"/>
    </source>
</evidence>
<evidence type="ECO:0000256" key="5">
    <source>
        <dbReference type="ARBA" id="ARBA00022989"/>
    </source>
</evidence>
<evidence type="ECO:0000313" key="9">
    <source>
        <dbReference type="EMBL" id="OPJ56287.1"/>
    </source>
</evidence>
<dbReference type="SUPFAM" id="SSF103481">
    <property type="entry name" value="Multidrug resistance efflux transporter EmrE"/>
    <property type="match status" value="2"/>
</dbReference>
<evidence type="ECO:0000256" key="4">
    <source>
        <dbReference type="ARBA" id="ARBA00022692"/>
    </source>
</evidence>
<keyword evidence="5 7" id="KW-1133">Transmembrane helix</keyword>
<sequence>MKKQLKADLALLLVTIIWGSTFVLTKNALESLETYNFLAIRFVIAFVVSSIVFWKNMKNINKNTLKYGFLVGILLFSAYATQTIGLLYTSASKSGFITGFAVVIVPIASALLLKKLPEKESIIGVTCAIVGLALLSLDSNLKPNIGDFYTLLCAFGYAFQIILVGKYTNEVDSIAFAIIQIGTVALFSILFTFMLETPVIPSNSKAWTAILVTSVFATSGAYIVQTTMQKFTSATHTALIYSGEPVFSAIFAYILLGEILSTQGIIGSILIFVGMIISEVDLKSLFKKKEDINEEILEK</sequence>
<evidence type="ECO:0000256" key="1">
    <source>
        <dbReference type="ARBA" id="ARBA00004651"/>
    </source>
</evidence>
<protein>
    <submittedName>
        <fullName evidence="9">Putative DMT superfamily transporter inner membrane protein</fullName>
    </submittedName>
</protein>
<accession>A0A1V4I9U9</accession>
<comment type="caution">
    <text evidence="9">The sequence shown here is derived from an EMBL/GenBank/DDBJ whole genome shotgun (WGS) entry which is preliminary data.</text>
</comment>
<feature type="transmembrane region" description="Helical" evidence="7">
    <location>
        <begin position="35"/>
        <end position="55"/>
    </location>
</feature>
<proteinExistence type="inferred from homology"/>
<dbReference type="Pfam" id="PF00892">
    <property type="entry name" value="EamA"/>
    <property type="match status" value="2"/>
</dbReference>
<keyword evidence="10" id="KW-1185">Reference proteome</keyword>
<feature type="transmembrane region" description="Helical" evidence="7">
    <location>
        <begin position="149"/>
        <end position="167"/>
    </location>
</feature>
<feature type="transmembrane region" description="Helical" evidence="7">
    <location>
        <begin position="120"/>
        <end position="137"/>
    </location>
</feature>
<comment type="subcellular location">
    <subcellularLocation>
        <location evidence="1">Cell membrane</location>
        <topology evidence="1">Multi-pass membrane protein</topology>
    </subcellularLocation>
</comment>
<dbReference type="InterPro" id="IPR037185">
    <property type="entry name" value="EmrE-like"/>
</dbReference>
<evidence type="ECO:0000313" key="10">
    <source>
        <dbReference type="Proteomes" id="UP000190140"/>
    </source>
</evidence>
<dbReference type="Proteomes" id="UP000190140">
    <property type="component" value="Unassembled WGS sequence"/>
</dbReference>
<dbReference type="PANTHER" id="PTHR42920">
    <property type="entry name" value="OS03G0707200 PROTEIN-RELATED"/>
    <property type="match status" value="1"/>
</dbReference>
<dbReference type="InterPro" id="IPR000620">
    <property type="entry name" value="EamA_dom"/>
</dbReference>
<name>A0A1V4I9U9_9FIRM</name>
<organism evidence="9 10">
    <name type="scientific">Alkalithermobacter paradoxus</name>
    <dbReference type="NCBI Taxonomy" id="29349"/>
    <lineage>
        <taxon>Bacteria</taxon>
        <taxon>Bacillati</taxon>
        <taxon>Bacillota</taxon>
        <taxon>Clostridia</taxon>
        <taxon>Peptostreptococcales</taxon>
        <taxon>Tepidibacteraceae</taxon>
        <taxon>Alkalithermobacter</taxon>
    </lineage>
</organism>
<feature type="domain" description="EamA" evidence="8">
    <location>
        <begin position="6"/>
        <end position="136"/>
    </location>
</feature>
<feature type="domain" description="EamA" evidence="8">
    <location>
        <begin position="145"/>
        <end position="277"/>
    </location>
</feature>
<dbReference type="OrthoDB" id="9804865at2"/>
<feature type="transmembrane region" description="Helical" evidence="7">
    <location>
        <begin position="206"/>
        <end position="224"/>
    </location>
</feature>
<dbReference type="GO" id="GO:0005886">
    <property type="term" value="C:plasma membrane"/>
    <property type="evidence" value="ECO:0007669"/>
    <property type="project" value="UniProtKB-SubCell"/>
</dbReference>